<dbReference type="EMBL" id="FMZM01000003">
    <property type="protein sequence ID" value="SDC64958.1"/>
    <property type="molecule type" value="Genomic_DNA"/>
</dbReference>
<feature type="domain" description="Smf/DprA SLOG" evidence="3">
    <location>
        <begin position="80"/>
        <end position="298"/>
    </location>
</feature>
<dbReference type="STRING" id="1045774.SAMN05421872_103199"/>
<dbReference type="SUPFAM" id="SSF102405">
    <property type="entry name" value="MCP/YpsA-like"/>
    <property type="match status" value="1"/>
</dbReference>
<evidence type="ECO:0000256" key="1">
    <source>
        <dbReference type="ARBA" id="ARBA00006525"/>
    </source>
</evidence>
<dbReference type="RefSeq" id="WP_090852784.1">
    <property type="nucleotide sequence ID" value="NZ_FMZM01000003.1"/>
</dbReference>
<dbReference type="NCBIfam" id="TIGR00732">
    <property type="entry name" value="dprA"/>
    <property type="match status" value="1"/>
</dbReference>
<feature type="compositionally biased region" description="Basic and acidic residues" evidence="2">
    <location>
        <begin position="45"/>
        <end position="67"/>
    </location>
</feature>
<dbReference type="PANTHER" id="PTHR43022">
    <property type="entry name" value="PROTEIN SMF"/>
    <property type="match status" value="1"/>
</dbReference>
<gene>
    <name evidence="4" type="ORF">SAMN05421872_103199</name>
</gene>
<evidence type="ECO:0000256" key="2">
    <source>
        <dbReference type="SAM" id="MobiDB-lite"/>
    </source>
</evidence>
<evidence type="ECO:0000313" key="5">
    <source>
        <dbReference type="Proteomes" id="UP000199034"/>
    </source>
</evidence>
<dbReference type="InterPro" id="IPR057666">
    <property type="entry name" value="DrpA_SLOG"/>
</dbReference>
<organism evidence="4 5">
    <name type="scientific">Nocardioides lianchengensis</name>
    <dbReference type="NCBI Taxonomy" id="1045774"/>
    <lineage>
        <taxon>Bacteria</taxon>
        <taxon>Bacillati</taxon>
        <taxon>Actinomycetota</taxon>
        <taxon>Actinomycetes</taxon>
        <taxon>Propionibacteriales</taxon>
        <taxon>Nocardioidaceae</taxon>
        <taxon>Nocardioides</taxon>
    </lineage>
</organism>
<comment type="similarity">
    <text evidence="1">Belongs to the DprA/Smf family.</text>
</comment>
<name>A0A1G6NAY2_9ACTN</name>
<proteinExistence type="inferred from homology"/>
<feature type="region of interest" description="Disordered" evidence="2">
    <location>
        <begin position="45"/>
        <end position="69"/>
    </location>
</feature>
<dbReference type="PANTHER" id="PTHR43022:SF1">
    <property type="entry name" value="PROTEIN SMF"/>
    <property type="match status" value="1"/>
</dbReference>
<evidence type="ECO:0000313" key="4">
    <source>
        <dbReference type="EMBL" id="SDC64958.1"/>
    </source>
</evidence>
<reference evidence="4 5" key="1">
    <citation type="submission" date="2016-10" db="EMBL/GenBank/DDBJ databases">
        <authorList>
            <person name="de Groot N.N."/>
        </authorList>
    </citation>
    <scope>NUCLEOTIDE SEQUENCE [LARGE SCALE GENOMIC DNA]</scope>
    <source>
        <strain evidence="4 5">CGMCC 4.6858</strain>
    </source>
</reference>
<dbReference type="Gene3D" id="3.40.50.450">
    <property type="match status" value="1"/>
</dbReference>
<sequence length="381" mass="39530">MSAPEAERLARVGLSLLTEPGDPRVAAVVGEVGAQALYANVLQQRADRPSREIRDDAASRTGGKDPAGELADAARAGLRFVVPGDTEWPDQLDDLAHVPVLQQRGGPPLGLWVKGPLRLDALARSVAVVGSRSATTYGADAAAELAAVVARAGCPVVSGAAFGIDQAAHRGALGGGGQTVAVLACGADRIYPQAHRDLLEHLAREGAVVSETAPGGAPMRIRFLSRNRIIAALTSGTVLVEAAVRSGALNTANWASRLQRPLMGVPGPITSAPSQGVHQLLRAGAATLVTSGAEVLEVVAPMGEHVVEEPRGRERSRDRLSTKDQQVLDAVPVQRSVGTDSIARTAGLAMLTVASALDRLRAGGFVERVEDGWRLAALAHE</sequence>
<dbReference type="OrthoDB" id="9785707at2"/>
<keyword evidence="5" id="KW-1185">Reference proteome</keyword>
<accession>A0A1G6NAY2</accession>
<dbReference type="GO" id="GO:0009294">
    <property type="term" value="P:DNA-mediated transformation"/>
    <property type="evidence" value="ECO:0007669"/>
    <property type="project" value="InterPro"/>
</dbReference>
<dbReference type="AlphaFoldDB" id="A0A1G6NAY2"/>
<dbReference type="InterPro" id="IPR003488">
    <property type="entry name" value="DprA"/>
</dbReference>
<dbReference type="Pfam" id="PF02481">
    <property type="entry name" value="DNA_processg_A"/>
    <property type="match status" value="1"/>
</dbReference>
<dbReference type="Proteomes" id="UP000199034">
    <property type="component" value="Unassembled WGS sequence"/>
</dbReference>
<protein>
    <submittedName>
        <fullName evidence="4">DNA processing protein</fullName>
    </submittedName>
</protein>
<evidence type="ECO:0000259" key="3">
    <source>
        <dbReference type="Pfam" id="PF02481"/>
    </source>
</evidence>